<keyword evidence="2" id="KW-1185">Reference proteome</keyword>
<accession>A0A162RSL9</accession>
<dbReference type="Proteomes" id="UP000076858">
    <property type="component" value="Unassembled WGS sequence"/>
</dbReference>
<proteinExistence type="predicted"/>
<sequence length="86" mass="10051">MSLKKIRRRLSQTFRFSIESSLSELAEHLTIEESNGEVKNNGMHHTSTFTKNHRRLSLSHSRIIDVNHRPGRNITLPFIDLILLSW</sequence>
<dbReference type="EMBL" id="LRGB01000115">
    <property type="protein sequence ID" value="KZS20749.1"/>
    <property type="molecule type" value="Genomic_DNA"/>
</dbReference>
<gene>
    <name evidence="1" type="ORF">APZ42_012402</name>
</gene>
<organism evidence="1 2">
    <name type="scientific">Daphnia magna</name>
    <dbReference type="NCBI Taxonomy" id="35525"/>
    <lineage>
        <taxon>Eukaryota</taxon>
        <taxon>Metazoa</taxon>
        <taxon>Ecdysozoa</taxon>
        <taxon>Arthropoda</taxon>
        <taxon>Crustacea</taxon>
        <taxon>Branchiopoda</taxon>
        <taxon>Diplostraca</taxon>
        <taxon>Cladocera</taxon>
        <taxon>Anomopoda</taxon>
        <taxon>Daphniidae</taxon>
        <taxon>Daphnia</taxon>
    </lineage>
</organism>
<name>A0A162RSL9_9CRUS</name>
<protein>
    <submittedName>
        <fullName evidence="1">Uncharacterized protein</fullName>
    </submittedName>
</protein>
<dbReference type="OrthoDB" id="1732493at2759"/>
<dbReference type="AlphaFoldDB" id="A0A162RSL9"/>
<evidence type="ECO:0000313" key="1">
    <source>
        <dbReference type="EMBL" id="KZS20749.1"/>
    </source>
</evidence>
<comment type="caution">
    <text evidence="1">The sequence shown here is derived from an EMBL/GenBank/DDBJ whole genome shotgun (WGS) entry which is preliminary data.</text>
</comment>
<evidence type="ECO:0000313" key="2">
    <source>
        <dbReference type="Proteomes" id="UP000076858"/>
    </source>
</evidence>
<reference evidence="1 2" key="1">
    <citation type="submission" date="2016-03" db="EMBL/GenBank/DDBJ databases">
        <title>EvidentialGene: Evidence-directed Construction of Genes on Genomes.</title>
        <authorList>
            <person name="Gilbert D.G."/>
            <person name="Choi J.-H."/>
            <person name="Mockaitis K."/>
            <person name="Colbourne J."/>
            <person name="Pfrender M."/>
        </authorList>
    </citation>
    <scope>NUCLEOTIDE SEQUENCE [LARGE SCALE GENOMIC DNA]</scope>
    <source>
        <strain evidence="1 2">Xinb3</strain>
        <tissue evidence="1">Complete organism</tissue>
    </source>
</reference>